<evidence type="ECO:0000256" key="1">
    <source>
        <dbReference type="SAM" id="MobiDB-lite"/>
    </source>
</evidence>
<name>A4G4B4_HERAR</name>
<organism evidence="2 3">
    <name type="scientific">Herminiimonas arsenicoxydans</name>
    <dbReference type="NCBI Taxonomy" id="204773"/>
    <lineage>
        <taxon>Bacteria</taxon>
        <taxon>Pseudomonadati</taxon>
        <taxon>Pseudomonadota</taxon>
        <taxon>Betaproteobacteria</taxon>
        <taxon>Burkholderiales</taxon>
        <taxon>Oxalobacteraceae</taxon>
        <taxon>Herminiimonas</taxon>
    </lineage>
</organism>
<dbReference type="EMBL" id="CU207211">
    <property type="protein sequence ID" value="CAL61351.1"/>
    <property type="molecule type" value="Genomic_DNA"/>
</dbReference>
<proteinExistence type="predicted"/>
<reference evidence="2 3" key="1">
    <citation type="journal article" date="2007" name="PLoS Genet.">
        <title>A tale of two oxidation states: bacterial colonization of arsenic-rich environments.</title>
        <authorList>
            <person name="Muller D."/>
            <person name="Medigue C."/>
            <person name="Koechler S."/>
            <person name="Barbe V."/>
            <person name="Barakat M."/>
            <person name="Talla E."/>
            <person name="Bonnefoy V."/>
            <person name="Krin E."/>
            <person name="Arsene-Ploetze F."/>
            <person name="Carapito C."/>
            <person name="Chandler M."/>
            <person name="Cournoyer B."/>
            <person name="Cruveiller S."/>
            <person name="Dossat C."/>
            <person name="Duval S."/>
            <person name="Heymann M."/>
            <person name="Leize E."/>
            <person name="Lieutaud A."/>
            <person name="Lievremont D."/>
            <person name="Makita Y."/>
            <person name="Mangenot S."/>
            <person name="Nitschke W."/>
            <person name="Ortet P."/>
            <person name="Perdrial N."/>
            <person name="Schoepp B."/>
            <person name="Siguier N."/>
            <person name="Simeonova D.D."/>
            <person name="Rouy Z."/>
            <person name="Segurens B."/>
            <person name="Turlin E."/>
            <person name="Vallenet D."/>
            <person name="Van Dorsselaer A."/>
            <person name="Weiss S."/>
            <person name="Weissenbach J."/>
            <person name="Lett M.C."/>
            <person name="Danchin A."/>
            <person name="Bertin P.N."/>
        </authorList>
    </citation>
    <scope>NUCLEOTIDE SEQUENCE [LARGE SCALE GENOMIC DNA]</scope>
    <source>
        <strain evidence="3">ULPAs1</strain>
    </source>
</reference>
<feature type="compositionally biased region" description="Pro residues" evidence="1">
    <location>
        <begin position="32"/>
        <end position="54"/>
    </location>
</feature>
<keyword evidence="3" id="KW-1185">Reference proteome</keyword>
<dbReference type="AlphaFoldDB" id="A4G4B4"/>
<protein>
    <submittedName>
        <fullName evidence="2">Uncharacterized protein</fullName>
    </submittedName>
</protein>
<feature type="region of interest" description="Disordered" evidence="1">
    <location>
        <begin position="32"/>
        <end position="65"/>
    </location>
</feature>
<accession>A4G4B4</accession>
<sequence length="65" mass="6853">MHAMSLSTAIPPSCVPLTPAALIRAHKAPVPVPVEEPLPGEHPVPQEEPVPSPNPEVDNPQHTLS</sequence>
<gene>
    <name evidence="2" type="ordered locus">HEAR1173</name>
</gene>
<dbReference type="HOGENOM" id="CLU_2843873_0_0_4"/>
<evidence type="ECO:0000313" key="3">
    <source>
        <dbReference type="Proteomes" id="UP000006697"/>
    </source>
</evidence>
<dbReference type="KEGG" id="har:HEAR1173"/>
<dbReference type="Proteomes" id="UP000006697">
    <property type="component" value="Chromosome"/>
</dbReference>
<evidence type="ECO:0000313" key="2">
    <source>
        <dbReference type="EMBL" id="CAL61351.1"/>
    </source>
</evidence>